<accession>A0ABP8K057</accession>
<evidence type="ECO:0000313" key="2">
    <source>
        <dbReference type="EMBL" id="GAA4398381.1"/>
    </source>
</evidence>
<comment type="caution">
    <text evidence="2">The sequence shown here is derived from an EMBL/GenBank/DDBJ whole genome shotgun (WGS) entry which is preliminary data.</text>
</comment>
<dbReference type="SUPFAM" id="SSF50129">
    <property type="entry name" value="GroES-like"/>
    <property type="match status" value="1"/>
</dbReference>
<proteinExistence type="predicted"/>
<dbReference type="Pfam" id="PF13602">
    <property type="entry name" value="ADH_zinc_N_2"/>
    <property type="match status" value="1"/>
</dbReference>
<dbReference type="PANTHER" id="PTHR11695:SF294">
    <property type="entry name" value="RETICULON-4-INTERACTING PROTEIN 1, MITOCHONDRIAL"/>
    <property type="match status" value="1"/>
</dbReference>
<keyword evidence="3" id="KW-1185">Reference proteome</keyword>
<protein>
    <submittedName>
        <fullName evidence="2">NAD(P)-dependent alcohol dehydrogenase</fullName>
    </submittedName>
</protein>
<evidence type="ECO:0000313" key="3">
    <source>
        <dbReference type="Proteomes" id="UP001500390"/>
    </source>
</evidence>
<dbReference type="InterPro" id="IPR011032">
    <property type="entry name" value="GroES-like_sf"/>
</dbReference>
<dbReference type="SUPFAM" id="SSF51735">
    <property type="entry name" value="NAD(P)-binding Rossmann-fold domains"/>
    <property type="match status" value="1"/>
</dbReference>
<dbReference type="Gene3D" id="3.90.180.10">
    <property type="entry name" value="Medium-chain alcohol dehydrogenases, catalytic domain"/>
    <property type="match status" value="1"/>
</dbReference>
<dbReference type="InterPro" id="IPR013154">
    <property type="entry name" value="ADH-like_N"/>
</dbReference>
<sequence>MRAIVQDQYGTSDQLALTEVPDPTPGPGEVLIRVAAAGVDRGTWHVMTGLPLLARLGLGLRRPKDRIPGRDVAGTIIALGDGVTEHAIGDAVYGTARGSFAELAVLPLTRLAPCPSSITVEEAAAVPVSGLTALQALRKAGVGRGDRVLVVGASGGVGTFAVQLAVDLGATVTGVSGPAKAELVRSLGAARVIDHTTTSLRDLEEQFDAILDIGGHRSVAELRSLLTERGTLVIVGSEGGGRWLGGLERSVGAALLSPFVRQNLVMFVSSENAADLLALNDVIDRGALRPVVERAFPLEQAAAAVDHVAAGATRGKIIVLGAAS</sequence>
<dbReference type="CDD" id="cd08267">
    <property type="entry name" value="MDR1"/>
    <property type="match status" value="1"/>
</dbReference>
<reference evidence="3" key="1">
    <citation type="journal article" date="2019" name="Int. J. Syst. Evol. Microbiol.">
        <title>The Global Catalogue of Microorganisms (GCM) 10K type strain sequencing project: providing services to taxonomists for standard genome sequencing and annotation.</title>
        <authorList>
            <consortium name="The Broad Institute Genomics Platform"/>
            <consortium name="The Broad Institute Genome Sequencing Center for Infectious Disease"/>
            <person name="Wu L."/>
            <person name="Ma J."/>
        </authorList>
    </citation>
    <scope>NUCLEOTIDE SEQUENCE [LARGE SCALE GENOMIC DNA]</scope>
    <source>
        <strain evidence="3">JCM 17738</strain>
    </source>
</reference>
<dbReference type="Proteomes" id="UP001500390">
    <property type="component" value="Unassembled WGS sequence"/>
</dbReference>
<dbReference type="SMART" id="SM00829">
    <property type="entry name" value="PKS_ER"/>
    <property type="match status" value="1"/>
</dbReference>
<dbReference type="Gene3D" id="3.40.50.720">
    <property type="entry name" value="NAD(P)-binding Rossmann-like Domain"/>
    <property type="match status" value="1"/>
</dbReference>
<dbReference type="InterPro" id="IPR020843">
    <property type="entry name" value="ER"/>
</dbReference>
<dbReference type="EMBL" id="BAABFX010000032">
    <property type="protein sequence ID" value="GAA4398381.1"/>
    <property type="molecule type" value="Genomic_DNA"/>
</dbReference>
<name>A0ABP8K057_9MICO</name>
<dbReference type="InterPro" id="IPR050700">
    <property type="entry name" value="YIM1/Zinc_Alcohol_DH_Fams"/>
</dbReference>
<gene>
    <name evidence="2" type="ORF">GCM10023153_23210</name>
</gene>
<dbReference type="Pfam" id="PF08240">
    <property type="entry name" value="ADH_N"/>
    <property type="match status" value="1"/>
</dbReference>
<dbReference type="RefSeq" id="WP_159901979.1">
    <property type="nucleotide sequence ID" value="NZ_BAABFX010000032.1"/>
</dbReference>
<evidence type="ECO:0000259" key="1">
    <source>
        <dbReference type="SMART" id="SM00829"/>
    </source>
</evidence>
<dbReference type="PANTHER" id="PTHR11695">
    <property type="entry name" value="ALCOHOL DEHYDROGENASE RELATED"/>
    <property type="match status" value="1"/>
</dbReference>
<dbReference type="InterPro" id="IPR036291">
    <property type="entry name" value="NAD(P)-bd_dom_sf"/>
</dbReference>
<feature type="domain" description="Enoyl reductase (ER)" evidence="1">
    <location>
        <begin position="10"/>
        <end position="319"/>
    </location>
</feature>
<organism evidence="2 3">
    <name type="scientific">Ornithinibacter aureus</name>
    <dbReference type="NCBI Taxonomy" id="622664"/>
    <lineage>
        <taxon>Bacteria</taxon>
        <taxon>Bacillati</taxon>
        <taxon>Actinomycetota</taxon>
        <taxon>Actinomycetes</taxon>
        <taxon>Micrococcales</taxon>
        <taxon>Intrasporangiaceae</taxon>
        <taxon>Ornithinibacter</taxon>
    </lineage>
</organism>